<sequence length="92" mass="9552">MTNNHKLELTAETQARMPDAAFAALGDGVVAYVRAISSDDLKAAFPAAPDLEPGLALWALLGADGTPILVTDSRDAAIANAMQHELVAVSVH</sequence>
<dbReference type="Pfam" id="PF06620">
    <property type="entry name" value="DUF1150"/>
    <property type="match status" value="1"/>
</dbReference>
<keyword evidence="2" id="KW-1185">Reference proteome</keyword>
<organism evidence="1 2">
    <name type="scientific">Methylobrevis albus</name>
    <dbReference type="NCBI Taxonomy" id="2793297"/>
    <lineage>
        <taxon>Bacteria</taxon>
        <taxon>Pseudomonadati</taxon>
        <taxon>Pseudomonadota</taxon>
        <taxon>Alphaproteobacteria</taxon>
        <taxon>Hyphomicrobiales</taxon>
        <taxon>Pleomorphomonadaceae</taxon>
        <taxon>Methylobrevis</taxon>
    </lineage>
</organism>
<dbReference type="RefSeq" id="WP_197311771.1">
    <property type="nucleotide sequence ID" value="NZ_JADZLT010000051.1"/>
</dbReference>
<protein>
    <submittedName>
        <fullName evidence="1">DUF1150 domain-containing protein</fullName>
    </submittedName>
</protein>
<reference evidence="1" key="1">
    <citation type="submission" date="2020-12" db="EMBL/GenBank/DDBJ databases">
        <title>Methylobrevis albus sp. nov., isolated from fresh water lack sediment.</title>
        <authorList>
            <person name="Zou Q."/>
        </authorList>
    </citation>
    <scope>NUCLEOTIDE SEQUENCE</scope>
    <source>
        <strain evidence="1">L22</strain>
    </source>
</reference>
<dbReference type="EMBL" id="JADZLT010000051">
    <property type="protein sequence ID" value="MBH0238682.1"/>
    <property type="molecule type" value="Genomic_DNA"/>
</dbReference>
<dbReference type="Proteomes" id="UP000631694">
    <property type="component" value="Unassembled WGS sequence"/>
</dbReference>
<proteinExistence type="predicted"/>
<evidence type="ECO:0000313" key="1">
    <source>
        <dbReference type="EMBL" id="MBH0238682.1"/>
    </source>
</evidence>
<comment type="caution">
    <text evidence="1">The sequence shown here is derived from an EMBL/GenBank/DDBJ whole genome shotgun (WGS) entry which is preliminary data.</text>
</comment>
<dbReference type="AlphaFoldDB" id="A0A931I1R5"/>
<dbReference type="InterPro" id="IPR009531">
    <property type="entry name" value="DUF1150"/>
</dbReference>
<name>A0A931I1R5_9HYPH</name>
<accession>A0A931I1R5</accession>
<evidence type="ECO:0000313" key="2">
    <source>
        <dbReference type="Proteomes" id="UP000631694"/>
    </source>
</evidence>
<gene>
    <name evidence="1" type="ORF">I5731_12675</name>
</gene>